<dbReference type="SMART" id="SM00409">
    <property type="entry name" value="IG"/>
    <property type="match status" value="1"/>
</dbReference>
<dbReference type="InterPro" id="IPR036179">
    <property type="entry name" value="Ig-like_dom_sf"/>
</dbReference>
<dbReference type="PANTHER" id="PTHR21261">
    <property type="entry name" value="BEAT PROTEIN"/>
    <property type="match status" value="1"/>
</dbReference>
<comment type="caution">
    <text evidence="2">The sequence shown here is derived from an EMBL/GenBank/DDBJ whole genome shotgun (WGS) entry which is preliminary data.</text>
</comment>
<dbReference type="AlphaFoldDB" id="A0AAN7PAG0"/>
<name>A0AAN7PAG0_9COLE</name>
<dbReference type="PANTHER" id="PTHR21261:SF6">
    <property type="entry name" value="BEATEN PATH IIA-RELATED"/>
    <property type="match status" value="1"/>
</dbReference>
<feature type="non-terminal residue" evidence="2">
    <location>
        <position position="1"/>
    </location>
</feature>
<feature type="domain" description="Ig-like" evidence="1">
    <location>
        <begin position="5"/>
        <end position="112"/>
    </location>
</feature>
<evidence type="ECO:0000259" key="1">
    <source>
        <dbReference type="PROSITE" id="PS50835"/>
    </source>
</evidence>
<evidence type="ECO:0000313" key="3">
    <source>
        <dbReference type="Proteomes" id="UP001353858"/>
    </source>
</evidence>
<organism evidence="2 3">
    <name type="scientific">Aquatica leii</name>
    <dbReference type="NCBI Taxonomy" id="1421715"/>
    <lineage>
        <taxon>Eukaryota</taxon>
        <taxon>Metazoa</taxon>
        <taxon>Ecdysozoa</taxon>
        <taxon>Arthropoda</taxon>
        <taxon>Hexapoda</taxon>
        <taxon>Insecta</taxon>
        <taxon>Pterygota</taxon>
        <taxon>Neoptera</taxon>
        <taxon>Endopterygota</taxon>
        <taxon>Coleoptera</taxon>
        <taxon>Polyphaga</taxon>
        <taxon>Elateriformia</taxon>
        <taxon>Elateroidea</taxon>
        <taxon>Lampyridae</taxon>
        <taxon>Luciolinae</taxon>
        <taxon>Aquatica</taxon>
    </lineage>
</organism>
<keyword evidence="3" id="KW-1185">Reference proteome</keyword>
<gene>
    <name evidence="2" type="ORF">RN001_004266</name>
</gene>
<dbReference type="PROSITE" id="PS50835">
    <property type="entry name" value="IG_LIKE"/>
    <property type="match status" value="1"/>
</dbReference>
<dbReference type="SUPFAM" id="SSF48726">
    <property type="entry name" value="Immunoglobulin"/>
    <property type="match status" value="1"/>
</dbReference>
<dbReference type="EMBL" id="JARPUR010000002">
    <property type="protein sequence ID" value="KAK4880947.1"/>
    <property type="molecule type" value="Genomic_DNA"/>
</dbReference>
<accession>A0AAN7PAG0</accession>
<dbReference type="InterPro" id="IPR003599">
    <property type="entry name" value="Ig_sub"/>
</dbReference>
<evidence type="ECO:0000313" key="2">
    <source>
        <dbReference type="EMBL" id="KAK4880947.1"/>
    </source>
</evidence>
<dbReference type="InterPro" id="IPR007110">
    <property type="entry name" value="Ig-like_dom"/>
</dbReference>
<sequence>VWTIKNIMIEIEPPIVERGSSALLRCNYDLEGKPLYTVKWYRGYREFYRYTLNDIPPTKVFLFEGLKVNLDLSDEHQVVLQNVEFILSGNFTCEVSADGPNFPTDMVSRNMSVVVLPKQPPTITTERTDYGIGDTVRANCTSSPSNPGATLIFSLNNMVVPTKHEQQIPVSQELWISHASTEFQLFPSHFAEGSLYLHCLAQVTNLYQHDTPLKLDNLKDPVPERVTSQNKAPLEGITVNLLVLQVLMLFM</sequence>
<reference evidence="3" key="1">
    <citation type="submission" date="2023-01" db="EMBL/GenBank/DDBJ databases">
        <title>Key to firefly adult light organ development and bioluminescence: homeobox transcription factors regulate luciferase expression and transportation to peroxisome.</title>
        <authorList>
            <person name="Fu X."/>
        </authorList>
    </citation>
    <scope>NUCLEOTIDE SEQUENCE [LARGE SCALE GENOMIC DNA]</scope>
</reference>
<dbReference type="Gene3D" id="2.60.40.10">
    <property type="entry name" value="Immunoglobulins"/>
    <property type="match status" value="1"/>
</dbReference>
<dbReference type="InterPro" id="IPR013783">
    <property type="entry name" value="Ig-like_fold"/>
</dbReference>
<dbReference type="Proteomes" id="UP001353858">
    <property type="component" value="Unassembled WGS sequence"/>
</dbReference>
<protein>
    <recommendedName>
        <fullName evidence="1">Ig-like domain-containing protein</fullName>
    </recommendedName>
</protein>
<proteinExistence type="predicted"/>
<dbReference type="FunFam" id="2.60.40.10:FF:000437">
    <property type="entry name" value="Beat-IIIc, isoform A"/>
    <property type="match status" value="1"/>
</dbReference>